<sequence length="273" mass="28315">MTSSVSREAYAAAAENLSAYAADTPPATIATTGDEILAAADLLRREPRLRRALADSSRAADDRAGLLGAVFAGKVGDDALGLLTALVRGRWSAPSELLDAAERLGVDALMVSADRAGKLGDVEDELFRFGQVASGNPALASALSDSTADVARRATLAEELLAGKADPVTVRLVALALRGFGGRGFDSSLGRLVELAAQRRDLEVAYVTTAVALTDDEEARLAAKLGALYGRQISLKVDVDPSVIGGVKVRVGADLYDGTIARRLGEARQALVG</sequence>
<gene>
    <name evidence="8 9" type="primary">atpH</name>
    <name evidence="9" type="ORF">Val02_57310</name>
</gene>
<evidence type="ECO:0000256" key="1">
    <source>
        <dbReference type="ARBA" id="ARBA00004370"/>
    </source>
</evidence>
<dbReference type="PRINTS" id="PR00125">
    <property type="entry name" value="ATPASEDELTA"/>
</dbReference>
<comment type="function">
    <text evidence="8">F(1)F(0) ATP synthase produces ATP from ADP in the presence of a proton or sodium gradient. F-type ATPases consist of two structural domains, F(1) containing the extramembraneous catalytic core and F(0) containing the membrane proton channel, linked together by a central stalk and a peripheral stalk. During catalysis, ATP synthesis in the catalytic domain of F(1) is coupled via a rotary mechanism of the central stalk subunits to proton translocation.</text>
</comment>
<evidence type="ECO:0000256" key="6">
    <source>
        <dbReference type="ARBA" id="ARBA00023196"/>
    </source>
</evidence>
<reference evidence="9" key="1">
    <citation type="submission" date="2021-01" db="EMBL/GenBank/DDBJ databases">
        <title>Whole genome shotgun sequence of Virgisporangium aliadipatigenens NBRC 105644.</title>
        <authorList>
            <person name="Komaki H."/>
            <person name="Tamura T."/>
        </authorList>
    </citation>
    <scope>NUCLEOTIDE SEQUENCE</scope>
    <source>
        <strain evidence="9">NBRC 105644</strain>
    </source>
</reference>
<evidence type="ECO:0000256" key="8">
    <source>
        <dbReference type="HAMAP-Rule" id="MF_01416"/>
    </source>
</evidence>
<dbReference type="InterPro" id="IPR020781">
    <property type="entry name" value="ATPase_OSCP/d_CS"/>
</dbReference>
<dbReference type="Pfam" id="PF00213">
    <property type="entry name" value="OSCP"/>
    <property type="match status" value="1"/>
</dbReference>
<proteinExistence type="inferred from homology"/>
<evidence type="ECO:0000256" key="2">
    <source>
        <dbReference type="ARBA" id="ARBA00022448"/>
    </source>
</evidence>
<comment type="subcellular location">
    <subcellularLocation>
        <location evidence="8">Cell membrane</location>
        <topology evidence="8">Peripheral membrane protein</topology>
    </subcellularLocation>
    <subcellularLocation>
        <location evidence="1">Membrane</location>
    </subcellularLocation>
</comment>
<dbReference type="AlphaFoldDB" id="A0A8J3YS32"/>
<protein>
    <recommendedName>
        <fullName evidence="8">ATP synthase subunit delta</fullName>
    </recommendedName>
    <alternativeName>
        <fullName evidence="8">ATP synthase F(1) sector subunit delta</fullName>
    </alternativeName>
    <alternativeName>
        <fullName evidence="8">F-type ATPase subunit delta</fullName>
        <shortName evidence="8">F-ATPase subunit delta</shortName>
    </alternativeName>
</protein>
<organism evidence="9 10">
    <name type="scientific">Virgisporangium aliadipatigenens</name>
    <dbReference type="NCBI Taxonomy" id="741659"/>
    <lineage>
        <taxon>Bacteria</taxon>
        <taxon>Bacillati</taxon>
        <taxon>Actinomycetota</taxon>
        <taxon>Actinomycetes</taxon>
        <taxon>Micromonosporales</taxon>
        <taxon>Micromonosporaceae</taxon>
        <taxon>Virgisporangium</taxon>
    </lineage>
</organism>
<keyword evidence="3 8" id="KW-0375">Hydrogen ion transport</keyword>
<evidence type="ECO:0000313" key="9">
    <source>
        <dbReference type="EMBL" id="GIJ48845.1"/>
    </source>
</evidence>
<accession>A0A8J3YS32</accession>
<keyword evidence="4 8" id="KW-0406">Ion transport</keyword>
<evidence type="ECO:0000256" key="3">
    <source>
        <dbReference type="ARBA" id="ARBA00022781"/>
    </source>
</evidence>
<evidence type="ECO:0000256" key="4">
    <source>
        <dbReference type="ARBA" id="ARBA00023065"/>
    </source>
</evidence>
<evidence type="ECO:0000256" key="7">
    <source>
        <dbReference type="ARBA" id="ARBA00023310"/>
    </source>
</evidence>
<keyword evidence="7 8" id="KW-0066">ATP synthesis</keyword>
<evidence type="ECO:0000256" key="5">
    <source>
        <dbReference type="ARBA" id="ARBA00023136"/>
    </source>
</evidence>
<dbReference type="PROSITE" id="PS00389">
    <property type="entry name" value="ATPASE_DELTA"/>
    <property type="match status" value="1"/>
</dbReference>
<comment type="function">
    <text evidence="8">This protein is part of the stalk that links CF(0) to CF(1). It either transmits conformational changes from CF(0) to CF(1) or is implicated in proton conduction.</text>
</comment>
<comment type="similarity">
    <text evidence="8">Belongs to the ATPase delta chain family.</text>
</comment>
<keyword evidence="8" id="KW-1003">Cell membrane</keyword>
<dbReference type="RefSeq" id="WP_203902325.1">
    <property type="nucleotide sequence ID" value="NZ_BOPF01000023.1"/>
</dbReference>
<comment type="caution">
    <text evidence="9">The sequence shown here is derived from an EMBL/GenBank/DDBJ whole genome shotgun (WGS) entry which is preliminary data.</text>
</comment>
<dbReference type="InterPro" id="IPR000711">
    <property type="entry name" value="ATPase_OSCP/dsu"/>
</dbReference>
<dbReference type="EMBL" id="BOPF01000023">
    <property type="protein sequence ID" value="GIJ48845.1"/>
    <property type="molecule type" value="Genomic_DNA"/>
</dbReference>
<evidence type="ECO:0000313" key="10">
    <source>
        <dbReference type="Proteomes" id="UP000619260"/>
    </source>
</evidence>
<dbReference type="GO" id="GO:0046933">
    <property type="term" value="F:proton-transporting ATP synthase activity, rotational mechanism"/>
    <property type="evidence" value="ECO:0007669"/>
    <property type="project" value="UniProtKB-UniRule"/>
</dbReference>
<keyword evidence="10" id="KW-1185">Reference proteome</keyword>
<keyword evidence="6 8" id="KW-0139">CF(1)</keyword>
<dbReference type="HAMAP" id="MF_01416">
    <property type="entry name" value="ATP_synth_delta_bact"/>
    <property type="match status" value="1"/>
</dbReference>
<keyword evidence="5 8" id="KW-0472">Membrane</keyword>
<dbReference type="Proteomes" id="UP000619260">
    <property type="component" value="Unassembled WGS sequence"/>
</dbReference>
<dbReference type="GO" id="GO:0045259">
    <property type="term" value="C:proton-transporting ATP synthase complex"/>
    <property type="evidence" value="ECO:0007669"/>
    <property type="project" value="UniProtKB-KW"/>
</dbReference>
<dbReference type="GO" id="GO:0005886">
    <property type="term" value="C:plasma membrane"/>
    <property type="evidence" value="ECO:0007669"/>
    <property type="project" value="UniProtKB-SubCell"/>
</dbReference>
<dbReference type="NCBIfam" id="NF009967">
    <property type="entry name" value="PRK13430.1"/>
    <property type="match status" value="1"/>
</dbReference>
<keyword evidence="2 8" id="KW-0813">Transport</keyword>
<name>A0A8J3YS32_9ACTN</name>
<dbReference type="PANTHER" id="PTHR11910">
    <property type="entry name" value="ATP SYNTHASE DELTA CHAIN"/>
    <property type="match status" value="1"/>
</dbReference>